<evidence type="ECO:0000256" key="1">
    <source>
        <dbReference type="SAM" id="MobiDB-lite"/>
    </source>
</evidence>
<dbReference type="GeneID" id="30207768"/>
<name>A0A1B9GBW7_9TREE</name>
<reference evidence="2" key="1">
    <citation type="submission" date="2013-07" db="EMBL/GenBank/DDBJ databases">
        <title>The Genome Sequence of Cryptococcus bestiolae CBS10118.</title>
        <authorList>
            <consortium name="The Broad Institute Genome Sequencing Platform"/>
            <person name="Cuomo C."/>
            <person name="Litvintseva A."/>
            <person name="Chen Y."/>
            <person name="Heitman J."/>
            <person name="Sun S."/>
            <person name="Springer D."/>
            <person name="Dromer F."/>
            <person name="Young S.K."/>
            <person name="Zeng Q."/>
            <person name="Gargeya S."/>
            <person name="Fitzgerald M."/>
            <person name="Abouelleil A."/>
            <person name="Alvarado L."/>
            <person name="Berlin A.M."/>
            <person name="Chapman S.B."/>
            <person name="Dewar J."/>
            <person name="Goldberg J."/>
            <person name="Griggs A."/>
            <person name="Gujja S."/>
            <person name="Hansen M."/>
            <person name="Howarth C."/>
            <person name="Imamovic A."/>
            <person name="Larimer J."/>
            <person name="McCowan C."/>
            <person name="Murphy C."/>
            <person name="Pearson M."/>
            <person name="Priest M."/>
            <person name="Roberts A."/>
            <person name="Saif S."/>
            <person name="Shea T."/>
            <person name="Sykes S."/>
            <person name="Wortman J."/>
            <person name="Nusbaum C."/>
            <person name="Birren B."/>
        </authorList>
    </citation>
    <scope>NUCLEOTIDE SEQUENCE [LARGE SCALE GENOMIC DNA]</scope>
    <source>
        <strain evidence="2">CBS 10118</strain>
    </source>
</reference>
<feature type="region of interest" description="Disordered" evidence="1">
    <location>
        <begin position="148"/>
        <end position="170"/>
    </location>
</feature>
<reference evidence="3" key="4">
    <citation type="submission" date="2024-02" db="EMBL/GenBank/DDBJ databases">
        <title>Comparative genomics of Cryptococcus and Kwoniella reveals pathogenesis evolution and contrasting modes of karyotype evolution via chromosome fusion or intercentromeric recombination.</title>
        <authorList>
            <person name="Coelho M.A."/>
            <person name="David-Palma M."/>
            <person name="Shea T."/>
            <person name="Bowers K."/>
            <person name="McGinley-Smith S."/>
            <person name="Mohammad A.W."/>
            <person name="Gnirke A."/>
            <person name="Yurkov A.M."/>
            <person name="Nowrousian M."/>
            <person name="Sun S."/>
            <person name="Cuomo C.A."/>
            <person name="Heitman J."/>
        </authorList>
    </citation>
    <scope>NUCLEOTIDE SEQUENCE</scope>
    <source>
        <strain evidence="3">CBS 10118</strain>
    </source>
</reference>
<organism evidence="2">
    <name type="scientific">Kwoniella bestiolae CBS 10118</name>
    <dbReference type="NCBI Taxonomy" id="1296100"/>
    <lineage>
        <taxon>Eukaryota</taxon>
        <taxon>Fungi</taxon>
        <taxon>Dikarya</taxon>
        <taxon>Basidiomycota</taxon>
        <taxon>Agaricomycotina</taxon>
        <taxon>Tremellomycetes</taxon>
        <taxon>Tremellales</taxon>
        <taxon>Cryptococcaceae</taxon>
        <taxon>Kwoniella</taxon>
    </lineage>
</organism>
<reference evidence="2" key="3">
    <citation type="submission" date="2014-01" db="EMBL/GenBank/DDBJ databases">
        <title>Evolution of pathogenesis and genome organization in the Tremellales.</title>
        <authorList>
            <person name="Cuomo C."/>
            <person name="Litvintseva A."/>
            <person name="Heitman J."/>
            <person name="Chen Y."/>
            <person name="Sun S."/>
            <person name="Springer D."/>
            <person name="Dromer F."/>
            <person name="Young S."/>
            <person name="Zeng Q."/>
            <person name="Chapman S."/>
            <person name="Gujja S."/>
            <person name="Saif S."/>
            <person name="Birren B."/>
        </authorList>
    </citation>
    <scope>NUCLEOTIDE SEQUENCE</scope>
    <source>
        <strain evidence="2">CBS 10118</strain>
    </source>
</reference>
<reference evidence="3" key="2">
    <citation type="submission" date="2013-07" db="EMBL/GenBank/DDBJ databases">
        <authorList>
            <consortium name="The Broad Institute Genome Sequencing Platform"/>
            <person name="Cuomo C."/>
            <person name="Litvintseva A."/>
            <person name="Chen Y."/>
            <person name="Heitman J."/>
            <person name="Sun S."/>
            <person name="Springer D."/>
            <person name="Dromer F."/>
            <person name="Young S.K."/>
            <person name="Zeng Q."/>
            <person name="Gargeya S."/>
            <person name="Fitzgerald M."/>
            <person name="Abouelleil A."/>
            <person name="Alvarado L."/>
            <person name="Berlin A.M."/>
            <person name="Chapman S.B."/>
            <person name="Dewar J."/>
            <person name="Goldberg J."/>
            <person name="Griggs A."/>
            <person name="Gujja S."/>
            <person name="Hansen M."/>
            <person name="Howarth C."/>
            <person name="Imamovic A."/>
            <person name="Larimer J."/>
            <person name="McCowan C."/>
            <person name="Murphy C."/>
            <person name="Pearson M."/>
            <person name="Priest M."/>
            <person name="Roberts A."/>
            <person name="Saif S."/>
            <person name="Shea T."/>
            <person name="Sykes S."/>
            <person name="Wortman J."/>
            <person name="Nusbaum C."/>
            <person name="Birren B."/>
        </authorList>
    </citation>
    <scope>NUCLEOTIDE SEQUENCE</scope>
    <source>
        <strain evidence="3">CBS 10118</strain>
    </source>
</reference>
<keyword evidence="4" id="KW-1185">Reference proteome</keyword>
<dbReference type="EMBL" id="KI894019">
    <property type="protein sequence ID" value="OCF28510.1"/>
    <property type="molecule type" value="Genomic_DNA"/>
</dbReference>
<sequence length="170" mass="19263">MELSPSDYEMIERNMAVTQNNTISNDSDLDDLDDLGAMDDDQDVPELTNAIKKHCIQLYFEGQGSLAVQVDETRFYERFSSYEPSQKPHRSLLNAMREKLFFKYAEAAVQAALKDITTLAHYKLDLVRAATLLSVWLQGESREAEFHPHVIRTPLPSAEEDDEHVSGTGL</sequence>
<proteinExistence type="predicted"/>
<accession>A0A1B9GBW7</accession>
<dbReference type="AlphaFoldDB" id="A0A1B9GBW7"/>
<evidence type="ECO:0000313" key="2">
    <source>
        <dbReference type="EMBL" id="OCF28510.1"/>
    </source>
</evidence>
<gene>
    <name evidence="2" type="ORF">I302_03369</name>
    <name evidence="3" type="ORF">I302_104659</name>
</gene>
<dbReference type="KEGG" id="kbi:30207768"/>
<evidence type="ECO:0000313" key="4">
    <source>
        <dbReference type="Proteomes" id="UP000092730"/>
    </source>
</evidence>
<dbReference type="EMBL" id="CP144542">
    <property type="protein sequence ID" value="WVW82648.1"/>
    <property type="molecule type" value="Genomic_DNA"/>
</dbReference>
<dbReference type="VEuPathDB" id="FungiDB:I302_03369"/>
<dbReference type="RefSeq" id="XP_019049580.1">
    <property type="nucleotide sequence ID" value="XM_019190018.1"/>
</dbReference>
<protein>
    <submittedName>
        <fullName evidence="2">Uncharacterized protein</fullName>
    </submittedName>
</protein>
<evidence type="ECO:0000313" key="3">
    <source>
        <dbReference type="EMBL" id="WVW82648.1"/>
    </source>
</evidence>
<dbReference type="STRING" id="1296100.A0A1B9GBW7"/>
<dbReference type="Proteomes" id="UP000092730">
    <property type="component" value="Chromosome 2"/>
</dbReference>